<feature type="transmembrane region" description="Helical" evidence="1">
    <location>
        <begin position="6"/>
        <end position="26"/>
    </location>
</feature>
<sequence>MSPEATFWLFQLTAAACLALWMIVAVVNNVQGFRASVGAVGVTMSMTLLKEAPLDKLPFHNRAVNNVAAHRVALIGVLVIQVASALALSVGTGLIAVQPFQYASEQAIGVLNMGLSAFVLCWCFMFIAGLWFGFWIKQEGLLLTQLLLASWGLLSFLVFNMAR</sequence>
<accession>A0ABY8DGM3</accession>
<dbReference type="InterPro" id="IPR018681">
    <property type="entry name" value="DUF2165_transmembrane"/>
</dbReference>
<evidence type="ECO:0000256" key="1">
    <source>
        <dbReference type="SAM" id="Phobius"/>
    </source>
</evidence>
<reference evidence="2 3" key="1">
    <citation type="submission" date="2023-03" db="EMBL/GenBank/DDBJ databases">
        <authorList>
            <person name="Kaur S."/>
            <person name="Espinosa-Saiz D."/>
            <person name="Velazquez E."/>
            <person name="Menendez E."/>
            <person name="diCenzo G.C."/>
        </authorList>
    </citation>
    <scope>NUCLEOTIDE SEQUENCE [LARGE SCALE GENOMIC DNA]</scope>
    <source>
        <strain evidence="2 3">LMG 24692</strain>
    </source>
</reference>
<keyword evidence="1" id="KW-0472">Membrane</keyword>
<organism evidence="2 3">
    <name type="scientific">Sinorhizobium garamanticum</name>
    <dbReference type="NCBI Taxonomy" id="680247"/>
    <lineage>
        <taxon>Bacteria</taxon>
        <taxon>Pseudomonadati</taxon>
        <taxon>Pseudomonadota</taxon>
        <taxon>Alphaproteobacteria</taxon>
        <taxon>Hyphomicrobiales</taxon>
        <taxon>Rhizobiaceae</taxon>
        <taxon>Sinorhizobium/Ensifer group</taxon>
        <taxon>Sinorhizobium</taxon>
    </lineage>
</organism>
<feature type="transmembrane region" description="Helical" evidence="1">
    <location>
        <begin position="109"/>
        <end position="136"/>
    </location>
</feature>
<keyword evidence="3" id="KW-1185">Reference proteome</keyword>
<keyword evidence="1" id="KW-0812">Transmembrane</keyword>
<evidence type="ECO:0000313" key="3">
    <source>
        <dbReference type="Proteomes" id="UP001229355"/>
    </source>
</evidence>
<name>A0ABY8DGM3_9HYPH</name>
<feature type="transmembrane region" description="Helical" evidence="1">
    <location>
        <begin position="72"/>
        <end position="97"/>
    </location>
</feature>
<proteinExistence type="predicted"/>
<dbReference type="Proteomes" id="UP001229355">
    <property type="component" value="Chromosome 2"/>
</dbReference>
<dbReference type="RefSeq" id="WP_280661996.1">
    <property type="nucleotide sequence ID" value="NZ_CP120374.1"/>
</dbReference>
<dbReference type="Pfam" id="PF09933">
    <property type="entry name" value="DUF2165"/>
    <property type="match status" value="1"/>
</dbReference>
<evidence type="ECO:0000313" key="2">
    <source>
        <dbReference type="EMBL" id="WEX90029.1"/>
    </source>
</evidence>
<protein>
    <submittedName>
        <fullName evidence="2">DUF2165 domain-containing protein</fullName>
    </submittedName>
</protein>
<gene>
    <name evidence="2" type="ORF">PZN02_005372</name>
</gene>
<dbReference type="EMBL" id="CP120374">
    <property type="protein sequence ID" value="WEX90029.1"/>
    <property type="molecule type" value="Genomic_DNA"/>
</dbReference>
<keyword evidence="1" id="KW-1133">Transmembrane helix</keyword>
<feature type="transmembrane region" description="Helical" evidence="1">
    <location>
        <begin position="142"/>
        <end position="162"/>
    </location>
</feature>